<sequence length="300" mass="32229">MVVIAASAALATLAGAATAAELTRLLDALGLRKWKSRIQEAEMVYQCPPAAEARILESARTGVQECNALWTWSGVTVSFQVGWPLQLCFENTAGALGFSTEIKSRATFKSQIIQLSQAMEDWQRQMGRSQSASASSLDSQKPDLGQPPSLRARLAVPKGVPMFNLTPQASGIVTPVTRDDFSRETSGGSTGDEQPGQKGRSKPPKREKDKVEEAARKLRSWTEDANAAPSPARDPNSFASQVLMGLGLQAAKSTLVAEKRVDVLKTRFEKSKGSNHSSSLPTLALPPMDSDARRCLASSD</sequence>
<feature type="signal peptide" evidence="2">
    <location>
        <begin position="1"/>
        <end position="19"/>
    </location>
</feature>
<protein>
    <submittedName>
        <fullName evidence="3">Uncharacterized protein</fullName>
    </submittedName>
</protein>
<feature type="compositionally biased region" description="Low complexity" evidence="1">
    <location>
        <begin position="129"/>
        <end position="139"/>
    </location>
</feature>
<evidence type="ECO:0000313" key="3">
    <source>
        <dbReference type="EMBL" id="CAJ1410584.1"/>
    </source>
</evidence>
<gene>
    <name evidence="3" type="ORF">EVOR1521_LOCUS31383</name>
</gene>
<comment type="caution">
    <text evidence="3">The sequence shown here is derived from an EMBL/GenBank/DDBJ whole genome shotgun (WGS) entry which is preliminary data.</text>
</comment>
<feature type="region of interest" description="Disordered" evidence="1">
    <location>
        <begin position="166"/>
        <end position="238"/>
    </location>
</feature>
<evidence type="ECO:0000256" key="2">
    <source>
        <dbReference type="SAM" id="SignalP"/>
    </source>
</evidence>
<keyword evidence="2" id="KW-0732">Signal</keyword>
<dbReference type="EMBL" id="CAUJNA010003827">
    <property type="protein sequence ID" value="CAJ1410584.1"/>
    <property type="molecule type" value="Genomic_DNA"/>
</dbReference>
<reference evidence="3" key="1">
    <citation type="submission" date="2023-08" db="EMBL/GenBank/DDBJ databases">
        <authorList>
            <person name="Chen Y."/>
            <person name="Shah S."/>
            <person name="Dougan E. K."/>
            <person name="Thang M."/>
            <person name="Chan C."/>
        </authorList>
    </citation>
    <scope>NUCLEOTIDE SEQUENCE</scope>
</reference>
<feature type="region of interest" description="Disordered" evidence="1">
    <location>
        <begin position="269"/>
        <end position="300"/>
    </location>
</feature>
<evidence type="ECO:0000313" key="4">
    <source>
        <dbReference type="Proteomes" id="UP001178507"/>
    </source>
</evidence>
<dbReference type="AlphaFoldDB" id="A0AA36NKA8"/>
<name>A0AA36NKA8_9DINO</name>
<keyword evidence="4" id="KW-1185">Reference proteome</keyword>
<feature type="region of interest" description="Disordered" evidence="1">
    <location>
        <begin position="123"/>
        <end position="150"/>
    </location>
</feature>
<feature type="compositionally biased region" description="Basic and acidic residues" evidence="1">
    <location>
        <begin position="204"/>
        <end position="222"/>
    </location>
</feature>
<dbReference type="Proteomes" id="UP001178507">
    <property type="component" value="Unassembled WGS sequence"/>
</dbReference>
<feature type="chain" id="PRO_5041296132" evidence="2">
    <location>
        <begin position="20"/>
        <end position="300"/>
    </location>
</feature>
<proteinExistence type="predicted"/>
<evidence type="ECO:0000256" key="1">
    <source>
        <dbReference type="SAM" id="MobiDB-lite"/>
    </source>
</evidence>
<organism evidence="3 4">
    <name type="scientific">Effrenium voratum</name>
    <dbReference type="NCBI Taxonomy" id="2562239"/>
    <lineage>
        <taxon>Eukaryota</taxon>
        <taxon>Sar</taxon>
        <taxon>Alveolata</taxon>
        <taxon>Dinophyceae</taxon>
        <taxon>Suessiales</taxon>
        <taxon>Symbiodiniaceae</taxon>
        <taxon>Effrenium</taxon>
    </lineage>
</organism>
<accession>A0AA36NKA8</accession>